<reference evidence="7" key="1">
    <citation type="submission" date="2022-07" db="EMBL/GenBank/DDBJ databases">
        <title>Phylogenomic reconstructions and comparative analyses of Kickxellomycotina fungi.</title>
        <authorList>
            <person name="Reynolds N.K."/>
            <person name="Stajich J.E."/>
            <person name="Barry K."/>
            <person name="Grigoriev I.V."/>
            <person name="Crous P."/>
            <person name="Smith M.E."/>
        </authorList>
    </citation>
    <scope>NUCLEOTIDE SEQUENCE</scope>
    <source>
        <strain evidence="7">NRRL 1566</strain>
    </source>
</reference>
<dbReference type="PROSITE" id="PS50118">
    <property type="entry name" value="HMG_BOX_2"/>
    <property type="match status" value="1"/>
</dbReference>
<feature type="region of interest" description="Disordered" evidence="5">
    <location>
        <begin position="127"/>
        <end position="161"/>
    </location>
</feature>
<feature type="DNA-binding region" description="HMG box" evidence="4">
    <location>
        <begin position="194"/>
        <end position="262"/>
    </location>
</feature>
<feature type="compositionally biased region" description="Polar residues" evidence="5">
    <location>
        <begin position="383"/>
        <end position="393"/>
    </location>
</feature>
<dbReference type="GO" id="GO:0000978">
    <property type="term" value="F:RNA polymerase II cis-regulatory region sequence-specific DNA binding"/>
    <property type="evidence" value="ECO:0007669"/>
    <property type="project" value="TreeGrafter"/>
</dbReference>
<feature type="compositionally biased region" description="Polar residues" evidence="5">
    <location>
        <begin position="147"/>
        <end position="161"/>
    </location>
</feature>
<keyword evidence="8" id="KW-1185">Reference proteome</keyword>
<feature type="compositionally biased region" description="Low complexity" evidence="5">
    <location>
        <begin position="128"/>
        <end position="141"/>
    </location>
</feature>
<feature type="compositionally biased region" description="Basic residues" evidence="5">
    <location>
        <begin position="181"/>
        <end position="195"/>
    </location>
</feature>
<dbReference type="GO" id="GO:0001228">
    <property type="term" value="F:DNA-binding transcription activator activity, RNA polymerase II-specific"/>
    <property type="evidence" value="ECO:0007669"/>
    <property type="project" value="TreeGrafter"/>
</dbReference>
<feature type="compositionally biased region" description="Polar residues" evidence="5">
    <location>
        <begin position="489"/>
        <end position="500"/>
    </location>
</feature>
<comment type="caution">
    <text evidence="7">The sequence shown here is derived from an EMBL/GenBank/DDBJ whole genome shotgun (WGS) entry which is preliminary data.</text>
</comment>
<sequence length="582" mass="62272">MYQNPQGHATSSAQYVPHDQQSALAPLQLGHLGVIGQQRPASGFPYDFDPNDSNCRGVYSGELDPANPTQQMPQQLTTAGYIRHGGSIPVTPGQNQTALNGTHSQHSLDMAAAAAANISLPMDINGEQAAQSQQNSAHSQSGLHGPGSQTFGGSPANNQPIFATLSFNGQHIQEYSPYNRPPKRTGRVTKPKRTPRPPNAFILYRKAKQAEVIRDNPGVSNKDVSCIIGQMWKAEDPAVQDKYREQAEIEKKKHKEMHPNYKYQPRKPKNKRLQESQAAAAAAAAAAAGGNNGVIPGVGQDSTFGNTLPAGSGMSSVLKDSSVSGNGASFPSYPSKYHLMMQPGQSQQQQTQQSPIHPQTPASQQQQHIPRNEDYYYRGPASLSDQQQHSNGSFVGVPPQLDIKSGGFINNISAAAAAAYWTPATPSDAAFSNTLPSGNVFHNSEQAANMRQFDPVMPSQSAAAAAAAAGHPINTSSAPMFHSFDHQRQTQNGSQVQQAHSTHDGQGHFDYQSGQPQSYHQHHGGPPQQSSHSASALGNYVNGNQPYHHQQQGMENLDASGMNPSDSLGLLSPPAVAWSSNM</sequence>
<feature type="compositionally biased region" description="Polar residues" evidence="5">
    <location>
        <begin position="313"/>
        <end position="329"/>
    </location>
</feature>
<feature type="region of interest" description="Disordered" evidence="5">
    <location>
        <begin position="173"/>
        <end position="198"/>
    </location>
</feature>
<dbReference type="InterPro" id="IPR036910">
    <property type="entry name" value="HMG_box_dom_sf"/>
</dbReference>
<proteinExistence type="predicted"/>
<feature type="domain" description="HMG box" evidence="6">
    <location>
        <begin position="194"/>
        <end position="262"/>
    </location>
</feature>
<evidence type="ECO:0000256" key="5">
    <source>
        <dbReference type="SAM" id="MobiDB-lite"/>
    </source>
</evidence>
<dbReference type="PANTHER" id="PTHR10270:SF161">
    <property type="entry name" value="SEX-DETERMINING REGION Y PROTEIN"/>
    <property type="match status" value="1"/>
</dbReference>
<evidence type="ECO:0000256" key="1">
    <source>
        <dbReference type="ARBA" id="ARBA00023015"/>
    </source>
</evidence>
<dbReference type="SMART" id="SM00398">
    <property type="entry name" value="HMG"/>
    <property type="match status" value="1"/>
</dbReference>
<dbReference type="OrthoDB" id="6247875at2759"/>
<feature type="compositionally biased region" description="Polar residues" evidence="5">
    <location>
        <begin position="527"/>
        <end position="554"/>
    </location>
</feature>
<protein>
    <recommendedName>
        <fullName evidence="6">HMG box domain-containing protein</fullName>
    </recommendedName>
</protein>
<dbReference type="InterPro" id="IPR009071">
    <property type="entry name" value="HMG_box_dom"/>
</dbReference>
<dbReference type="InterPro" id="IPR050140">
    <property type="entry name" value="SRY-related_HMG-box_TF-like"/>
</dbReference>
<dbReference type="GO" id="GO:0005634">
    <property type="term" value="C:nucleus"/>
    <property type="evidence" value="ECO:0007669"/>
    <property type="project" value="UniProtKB-UniRule"/>
</dbReference>
<feature type="region of interest" description="Disordered" evidence="5">
    <location>
        <begin position="253"/>
        <end position="272"/>
    </location>
</feature>
<evidence type="ECO:0000259" key="6">
    <source>
        <dbReference type="PROSITE" id="PS50118"/>
    </source>
</evidence>
<dbReference type="GO" id="GO:0030154">
    <property type="term" value="P:cell differentiation"/>
    <property type="evidence" value="ECO:0007669"/>
    <property type="project" value="TreeGrafter"/>
</dbReference>
<accession>A0A9W8IB85</accession>
<dbReference type="Gene3D" id="1.10.30.10">
    <property type="entry name" value="High mobility group box domain"/>
    <property type="match status" value="1"/>
</dbReference>
<dbReference type="Proteomes" id="UP001139887">
    <property type="component" value="Unassembled WGS sequence"/>
</dbReference>
<dbReference type="Pfam" id="PF00505">
    <property type="entry name" value="HMG_box"/>
    <property type="match status" value="1"/>
</dbReference>
<evidence type="ECO:0000313" key="7">
    <source>
        <dbReference type="EMBL" id="KAJ2846741.1"/>
    </source>
</evidence>
<keyword evidence="4" id="KW-0539">Nucleus</keyword>
<keyword evidence="1" id="KW-0805">Transcription regulation</keyword>
<gene>
    <name evidence="7" type="ORF">IWW36_004204</name>
</gene>
<evidence type="ECO:0000313" key="8">
    <source>
        <dbReference type="Proteomes" id="UP001139887"/>
    </source>
</evidence>
<dbReference type="FunFam" id="1.10.30.10:FF:000041">
    <property type="entry name" value="HMG box family protein"/>
    <property type="match status" value="1"/>
</dbReference>
<organism evidence="7 8">
    <name type="scientific">Coemansia brasiliensis</name>
    <dbReference type="NCBI Taxonomy" id="2650707"/>
    <lineage>
        <taxon>Eukaryota</taxon>
        <taxon>Fungi</taxon>
        <taxon>Fungi incertae sedis</taxon>
        <taxon>Zoopagomycota</taxon>
        <taxon>Kickxellomycotina</taxon>
        <taxon>Kickxellomycetes</taxon>
        <taxon>Kickxellales</taxon>
        <taxon>Kickxellaceae</taxon>
        <taxon>Coemansia</taxon>
    </lineage>
</organism>
<dbReference type="EMBL" id="JANBUW010000464">
    <property type="protein sequence ID" value="KAJ2846741.1"/>
    <property type="molecule type" value="Genomic_DNA"/>
</dbReference>
<dbReference type="CDD" id="cd01389">
    <property type="entry name" value="HMG-box_ROX1-like"/>
    <property type="match status" value="1"/>
</dbReference>
<dbReference type="SUPFAM" id="SSF47095">
    <property type="entry name" value="HMG-box"/>
    <property type="match status" value="1"/>
</dbReference>
<evidence type="ECO:0000256" key="3">
    <source>
        <dbReference type="ARBA" id="ARBA00023163"/>
    </source>
</evidence>
<feature type="region of interest" description="Disordered" evidence="5">
    <location>
        <begin position="486"/>
        <end position="582"/>
    </location>
</feature>
<evidence type="ECO:0000256" key="4">
    <source>
        <dbReference type="PROSITE-ProRule" id="PRU00267"/>
    </source>
</evidence>
<feature type="region of interest" description="Disordered" evidence="5">
    <location>
        <begin position="313"/>
        <end position="397"/>
    </location>
</feature>
<name>A0A9W8IB85_9FUNG</name>
<dbReference type="AlphaFoldDB" id="A0A9W8IB85"/>
<keyword evidence="2 4" id="KW-0238">DNA-binding</keyword>
<evidence type="ECO:0000256" key="2">
    <source>
        <dbReference type="ARBA" id="ARBA00023125"/>
    </source>
</evidence>
<feature type="compositionally biased region" description="Low complexity" evidence="5">
    <location>
        <begin position="342"/>
        <end position="361"/>
    </location>
</feature>
<keyword evidence="3" id="KW-0804">Transcription</keyword>
<dbReference type="PANTHER" id="PTHR10270">
    <property type="entry name" value="SOX TRANSCRIPTION FACTOR"/>
    <property type="match status" value="1"/>
</dbReference>